<dbReference type="AlphaFoldDB" id="A0A9Q3EC26"/>
<dbReference type="Proteomes" id="UP000765509">
    <property type="component" value="Unassembled WGS sequence"/>
</dbReference>
<dbReference type="InterPro" id="IPR036875">
    <property type="entry name" value="Znf_CCHC_sf"/>
</dbReference>
<dbReference type="Gene3D" id="4.10.60.10">
    <property type="entry name" value="Zinc finger, CCHC-type"/>
    <property type="match status" value="1"/>
</dbReference>
<sequence length="97" mass="11282">MAPRPESPEKEEHTALRTMMQLICHTCNQRGHMAKNCPEHLGQKVNTTTLKNHTFKPILTSPQYHAHYPIITRPLHIPFNSYHQQYPPKSSPQPDLY</sequence>
<dbReference type="SUPFAM" id="SSF57756">
    <property type="entry name" value="Retrovirus zinc finger-like domains"/>
    <property type="match status" value="1"/>
</dbReference>
<keyword evidence="2" id="KW-0862">Zinc</keyword>
<accession>A0A9Q3EC26</accession>
<proteinExistence type="predicted"/>
<feature type="domain" description="CCHC-type" evidence="3">
    <location>
        <begin position="24"/>
        <end position="39"/>
    </location>
</feature>
<evidence type="ECO:0000313" key="5">
    <source>
        <dbReference type="Proteomes" id="UP000765509"/>
    </source>
</evidence>
<dbReference type="EMBL" id="AVOT02027547">
    <property type="protein sequence ID" value="MBW0519646.1"/>
    <property type="molecule type" value="Genomic_DNA"/>
</dbReference>
<dbReference type="GO" id="GO:0008270">
    <property type="term" value="F:zinc ion binding"/>
    <property type="evidence" value="ECO:0007669"/>
    <property type="project" value="UniProtKB-KW"/>
</dbReference>
<dbReference type="GO" id="GO:0006397">
    <property type="term" value="P:mRNA processing"/>
    <property type="evidence" value="ECO:0007669"/>
    <property type="project" value="UniProtKB-KW"/>
</dbReference>
<keyword evidence="2" id="KW-0863">Zinc-finger</keyword>
<evidence type="ECO:0000259" key="3">
    <source>
        <dbReference type="PROSITE" id="PS50158"/>
    </source>
</evidence>
<dbReference type="SMART" id="SM00343">
    <property type="entry name" value="ZnF_C2HC"/>
    <property type="match status" value="1"/>
</dbReference>
<evidence type="ECO:0000256" key="2">
    <source>
        <dbReference type="PROSITE-ProRule" id="PRU00047"/>
    </source>
</evidence>
<reference evidence="4" key="1">
    <citation type="submission" date="2021-03" db="EMBL/GenBank/DDBJ databases">
        <title>Draft genome sequence of rust myrtle Austropuccinia psidii MF-1, a brazilian biotype.</title>
        <authorList>
            <person name="Quecine M.C."/>
            <person name="Pachon D.M.R."/>
            <person name="Bonatelli M.L."/>
            <person name="Correr F.H."/>
            <person name="Franceschini L.M."/>
            <person name="Leite T.F."/>
            <person name="Margarido G.R.A."/>
            <person name="Almeida C.A."/>
            <person name="Ferrarezi J.A."/>
            <person name="Labate C.A."/>
        </authorList>
    </citation>
    <scope>NUCLEOTIDE SEQUENCE</scope>
    <source>
        <strain evidence="4">MF-1</strain>
    </source>
</reference>
<evidence type="ECO:0000313" key="4">
    <source>
        <dbReference type="EMBL" id="MBW0519646.1"/>
    </source>
</evidence>
<comment type="caution">
    <text evidence="4">The sequence shown here is derived from an EMBL/GenBank/DDBJ whole genome shotgun (WGS) entry which is preliminary data.</text>
</comment>
<dbReference type="Pfam" id="PF00098">
    <property type="entry name" value="zf-CCHC"/>
    <property type="match status" value="1"/>
</dbReference>
<dbReference type="GO" id="GO:0003676">
    <property type="term" value="F:nucleic acid binding"/>
    <property type="evidence" value="ECO:0007669"/>
    <property type="project" value="InterPro"/>
</dbReference>
<keyword evidence="2" id="KW-0479">Metal-binding</keyword>
<dbReference type="PROSITE" id="PS50158">
    <property type="entry name" value="ZF_CCHC"/>
    <property type="match status" value="1"/>
</dbReference>
<protein>
    <recommendedName>
        <fullName evidence="3">CCHC-type domain-containing protein</fullName>
    </recommendedName>
</protein>
<keyword evidence="5" id="KW-1185">Reference proteome</keyword>
<evidence type="ECO:0000256" key="1">
    <source>
        <dbReference type="ARBA" id="ARBA00022664"/>
    </source>
</evidence>
<gene>
    <name evidence="4" type="ORF">O181_059361</name>
</gene>
<keyword evidence="1" id="KW-0507">mRNA processing</keyword>
<name>A0A9Q3EC26_9BASI</name>
<dbReference type="InterPro" id="IPR001878">
    <property type="entry name" value="Znf_CCHC"/>
</dbReference>
<organism evidence="4 5">
    <name type="scientific">Austropuccinia psidii MF-1</name>
    <dbReference type="NCBI Taxonomy" id="1389203"/>
    <lineage>
        <taxon>Eukaryota</taxon>
        <taxon>Fungi</taxon>
        <taxon>Dikarya</taxon>
        <taxon>Basidiomycota</taxon>
        <taxon>Pucciniomycotina</taxon>
        <taxon>Pucciniomycetes</taxon>
        <taxon>Pucciniales</taxon>
        <taxon>Sphaerophragmiaceae</taxon>
        <taxon>Austropuccinia</taxon>
    </lineage>
</organism>